<sequence>MNNYMLTCLDAYPISHIFFKYVEIFRDSQITNLISK</sequence>
<name>A0A3P6EXD7_BRAOL</name>
<evidence type="ECO:0000313" key="1">
    <source>
        <dbReference type="EMBL" id="VDD44540.1"/>
    </source>
</evidence>
<dbReference type="EMBL" id="LR031877">
    <property type="protein sequence ID" value="VDD44540.1"/>
    <property type="molecule type" value="Genomic_DNA"/>
</dbReference>
<protein>
    <submittedName>
        <fullName evidence="1">Uncharacterized protein</fullName>
    </submittedName>
</protein>
<gene>
    <name evidence="1" type="ORF">BOLC5T32087H</name>
</gene>
<reference evidence="1" key="1">
    <citation type="submission" date="2018-11" db="EMBL/GenBank/DDBJ databases">
        <authorList>
            <consortium name="Genoscope - CEA"/>
            <person name="William W."/>
        </authorList>
    </citation>
    <scope>NUCLEOTIDE SEQUENCE</scope>
</reference>
<accession>A0A3P6EXD7</accession>
<organism evidence="1">
    <name type="scientific">Brassica oleracea</name>
    <name type="common">Wild cabbage</name>
    <dbReference type="NCBI Taxonomy" id="3712"/>
    <lineage>
        <taxon>Eukaryota</taxon>
        <taxon>Viridiplantae</taxon>
        <taxon>Streptophyta</taxon>
        <taxon>Embryophyta</taxon>
        <taxon>Tracheophyta</taxon>
        <taxon>Spermatophyta</taxon>
        <taxon>Magnoliopsida</taxon>
        <taxon>eudicotyledons</taxon>
        <taxon>Gunneridae</taxon>
        <taxon>Pentapetalae</taxon>
        <taxon>rosids</taxon>
        <taxon>malvids</taxon>
        <taxon>Brassicales</taxon>
        <taxon>Brassicaceae</taxon>
        <taxon>Brassiceae</taxon>
        <taxon>Brassica</taxon>
    </lineage>
</organism>
<proteinExistence type="predicted"/>
<dbReference type="AlphaFoldDB" id="A0A3P6EXD7"/>